<keyword evidence="3" id="KW-1185">Reference proteome</keyword>
<name>A0A9D4S3E3_DREPO</name>
<organism evidence="2 3">
    <name type="scientific">Dreissena polymorpha</name>
    <name type="common">Zebra mussel</name>
    <name type="synonym">Mytilus polymorpha</name>
    <dbReference type="NCBI Taxonomy" id="45954"/>
    <lineage>
        <taxon>Eukaryota</taxon>
        <taxon>Metazoa</taxon>
        <taxon>Spiralia</taxon>
        <taxon>Lophotrochozoa</taxon>
        <taxon>Mollusca</taxon>
        <taxon>Bivalvia</taxon>
        <taxon>Autobranchia</taxon>
        <taxon>Heteroconchia</taxon>
        <taxon>Euheterodonta</taxon>
        <taxon>Imparidentia</taxon>
        <taxon>Neoheterodontei</taxon>
        <taxon>Myida</taxon>
        <taxon>Dreissenoidea</taxon>
        <taxon>Dreissenidae</taxon>
        <taxon>Dreissena</taxon>
    </lineage>
</organism>
<dbReference type="AlphaFoldDB" id="A0A9D4S3E3"/>
<comment type="caution">
    <text evidence="2">The sequence shown here is derived from an EMBL/GenBank/DDBJ whole genome shotgun (WGS) entry which is preliminary data.</text>
</comment>
<evidence type="ECO:0000256" key="1">
    <source>
        <dbReference type="SAM" id="MobiDB-lite"/>
    </source>
</evidence>
<reference evidence="2" key="1">
    <citation type="journal article" date="2019" name="bioRxiv">
        <title>The Genome of the Zebra Mussel, Dreissena polymorpha: A Resource for Invasive Species Research.</title>
        <authorList>
            <person name="McCartney M.A."/>
            <person name="Auch B."/>
            <person name="Kono T."/>
            <person name="Mallez S."/>
            <person name="Zhang Y."/>
            <person name="Obille A."/>
            <person name="Becker A."/>
            <person name="Abrahante J.E."/>
            <person name="Garbe J."/>
            <person name="Badalamenti J.P."/>
            <person name="Herman A."/>
            <person name="Mangelson H."/>
            <person name="Liachko I."/>
            <person name="Sullivan S."/>
            <person name="Sone E.D."/>
            <person name="Koren S."/>
            <person name="Silverstein K.A.T."/>
            <person name="Beckman K.B."/>
            <person name="Gohl D.M."/>
        </authorList>
    </citation>
    <scope>NUCLEOTIDE SEQUENCE</scope>
    <source>
        <strain evidence="2">Duluth1</strain>
        <tissue evidence="2">Whole animal</tissue>
    </source>
</reference>
<gene>
    <name evidence="2" type="ORF">DPMN_013034</name>
</gene>
<sequence length="86" mass="9323">MVNSTTNTSATNAMNSRKLEEVTSFKYLGATLFKDGTSTAEVRIRQAVPSASPPRTGSTSPRSLHPSLQLRYLDALRVHSTQDTGI</sequence>
<proteinExistence type="predicted"/>
<evidence type="ECO:0000313" key="2">
    <source>
        <dbReference type="EMBL" id="KAH3888988.1"/>
    </source>
</evidence>
<accession>A0A9D4S3E3</accession>
<protein>
    <submittedName>
        <fullName evidence="2">Uncharacterized protein</fullName>
    </submittedName>
</protein>
<evidence type="ECO:0000313" key="3">
    <source>
        <dbReference type="Proteomes" id="UP000828390"/>
    </source>
</evidence>
<reference evidence="2" key="2">
    <citation type="submission" date="2020-11" db="EMBL/GenBank/DDBJ databases">
        <authorList>
            <person name="McCartney M.A."/>
            <person name="Auch B."/>
            <person name="Kono T."/>
            <person name="Mallez S."/>
            <person name="Becker A."/>
            <person name="Gohl D.M."/>
            <person name="Silverstein K.A.T."/>
            <person name="Koren S."/>
            <person name="Bechman K.B."/>
            <person name="Herman A."/>
            <person name="Abrahante J.E."/>
            <person name="Garbe J."/>
        </authorList>
    </citation>
    <scope>NUCLEOTIDE SEQUENCE</scope>
    <source>
        <strain evidence="2">Duluth1</strain>
        <tissue evidence="2">Whole animal</tissue>
    </source>
</reference>
<dbReference type="EMBL" id="JAIWYP010000001">
    <property type="protein sequence ID" value="KAH3888988.1"/>
    <property type="molecule type" value="Genomic_DNA"/>
</dbReference>
<feature type="compositionally biased region" description="Low complexity" evidence="1">
    <location>
        <begin position="49"/>
        <end position="63"/>
    </location>
</feature>
<feature type="region of interest" description="Disordered" evidence="1">
    <location>
        <begin position="46"/>
        <end position="68"/>
    </location>
</feature>
<dbReference type="Proteomes" id="UP000828390">
    <property type="component" value="Unassembled WGS sequence"/>
</dbReference>